<feature type="region of interest" description="Disordered" evidence="1">
    <location>
        <begin position="1"/>
        <end position="21"/>
    </location>
</feature>
<evidence type="ECO:0000313" key="2">
    <source>
        <dbReference type="EMBL" id="TKA35620.1"/>
    </source>
</evidence>
<dbReference type="OrthoDB" id="5386330at2759"/>
<dbReference type="EMBL" id="NAJP01000067">
    <property type="protein sequence ID" value="TKA35620.1"/>
    <property type="molecule type" value="Genomic_DNA"/>
</dbReference>
<dbReference type="AlphaFoldDB" id="A0A4U0UIY0"/>
<reference evidence="2 3" key="1">
    <citation type="submission" date="2017-03" db="EMBL/GenBank/DDBJ databases">
        <title>Genomes of endolithic fungi from Antarctica.</title>
        <authorList>
            <person name="Coleine C."/>
            <person name="Masonjones S."/>
            <person name="Stajich J.E."/>
        </authorList>
    </citation>
    <scope>NUCLEOTIDE SEQUENCE [LARGE SCALE GENOMIC DNA]</scope>
    <source>
        <strain evidence="2 3">CCFEE 5311</strain>
    </source>
</reference>
<organism evidence="2 3">
    <name type="scientific">Friedmanniomyces endolithicus</name>
    <dbReference type="NCBI Taxonomy" id="329885"/>
    <lineage>
        <taxon>Eukaryota</taxon>
        <taxon>Fungi</taxon>
        <taxon>Dikarya</taxon>
        <taxon>Ascomycota</taxon>
        <taxon>Pezizomycotina</taxon>
        <taxon>Dothideomycetes</taxon>
        <taxon>Dothideomycetidae</taxon>
        <taxon>Mycosphaerellales</taxon>
        <taxon>Teratosphaeriaceae</taxon>
        <taxon>Friedmanniomyces</taxon>
    </lineage>
</organism>
<feature type="compositionally biased region" description="Basic and acidic residues" evidence="1">
    <location>
        <begin position="1"/>
        <end position="10"/>
    </location>
</feature>
<dbReference type="Proteomes" id="UP000310066">
    <property type="component" value="Unassembled WGS sequence"/>
</dbReference>
<dbReference type="InterPro" id="IPR021858">
    <property type="entry name" value="Fun_TF"/>
</dbReference>
<accession>A0A4U0UIY0</accession>
<name>A0A4U0UIY0_9PEZI</name>
<dbReference type="STRING" id="329885.A0A4U0UIY0"/>
<dbReference type="PANTHER" id="PTHR47784">
    <property type="entry name" value="STEROL UPTAKE CONTROL PROTEIN 2"/>
    <property type="match status" value="1"/>
</dbReference>
<dbReference type="PANTHER" id="PTHR47784:SF5">
    <property type="entry name" value="STEROL UPTAKE CONTROL PROTEIN 2"/>
    <property type="match status" value="1"/>
</dbReference>
<proteinExistence type="predicted"/>
<evidence type="ECO:0000313" key="3">
    <source>
        <dbReference type="Proteomes" id="UP000310066"/>
    </source>
</evidence>
<dbReference type="Pfam" id="PF11951">
    <property type="entry name" value="Fungal_trans_2"/>
    <property type="match status" value="1"/>
</dbReference>
<evidence type="ECO:0000256" key="1">
    <source>
        <dbReference type="SAM" id="MobiDB-lite"/>
    </source>
</evidence>
<sequence>MQAHWREHHPGRVNVESKPGLPRWRPAKLQTFLRGNNLRYFMVSDRSTPTTAGRRELESQSSLETSMTRSFWQIPHADPRETELDWLLTHHFFETTSRNLSLCATRSQDAWRDKMLQHCATHPFLRYAVLSITASHVAWRCVDVRDVYTYQASRYLQMAMDRMSRLAGVTADNFFAFLNFCRLMSACCLAGLQRTVPDTDTACADREAVVPTWVNVQRQGISLLRPHRQLMMKGLHEPSPRLLNVQMREMPAPPSNVFDARLAALMSLTAATGVGQSGVSHAVLLELRRLWALTSTTDDDSRLTLRDAALLWSVRVPSGYLDAVEAGELAAMLVLAHYCVLLRLAEEECWYTKGHAQALLSTTRKRMEPSLCHLLSWPVKVVASGCIGEPNAYMHDEQVHCGADVTVELRMVVKEADT</sequence>
<protein>
    <recommendedName>
        <fullName evidence="4">Transcription factor domain-containing protein</fullName>
    </recommendedName>
</protein>
<comment type="caution">
    <text evidence="2">The sequence shown here is derived from an EMBL/GenBank/DDBJ whole genome shotgun (WGS) entry which is preliminary data.</text>
</comment>
<evidence type="ECO:0008006" key="4">
    <source>
        <dbReference type="Google" id="ProtNLM"/>
    </source>
</evidence>
<gene>
    <name evidence="2" type="ORF">B0A54_12588</name>
</gene>
<dbReference type="GO" id="GO:0001228">
    <property type="term" value="F:DNA-binding transcription activator activity, RNA polymerase II-specific"/>
    <property type="evidence" value="ECO:0007669"/>
    <property type="project" value="TreeGrafter"/>
</dbReference>
<dbReference type="InterPro" id="IPR053157">
    <property type="entry name" value="Sterol_Uptake_Regulator"/>
</dbReference>